<dbReference type="EMBL" id="CWQY01000044">
    <property type="protein sequence ID" value="CSD28173.1"/>
    <property type="molecule type" value="Genomic_DNA"/>
</dbReference>
<dbReference type="AlphaFoldDB" id="A0A656AR01"/>
<gene>
    <name evidence="1" type="ORF">ERS013200_03776</name>
</gene>
<protein>
    <submittedName>
        <fullName evidence="1">Uncharacterized protein</fullName>
    </submittedName>
</protein>
<evidence type="ECO:0000313" key="2">
    <source>
        <dbReference type="Proteomes" id="UP000041770"/>
    </source>
</evidence>
<evidence type="ECO:0000313" key="1">
    <source>
        <dbReference type="EMBL" id="CSD28173.1"/>
    </source>
</evidence>
<name>A0A656AR01_VIBCL</name>
<reference evidence="1 2" key="1">
    <citation type="submission" date="2015-07" db="EMBL/GenBank/DDBJ databases">
        <authorList>
            <consortium name="Pathogen Informatics"/>
        </authorList>
    </citation>
    <scope>NUCLEOTIDE SEQUENCE [LARGE SCALE GENOMIC DNA]</scope>
    <source>
        <strain evidence="1 2">A316</strain>
    </source>
</reference>
<proteinExistence type="predicted"/>
<dbReference type="Proteomes" id="UP000041770">
    <property type="component" value="Unassembled WGS sequence"/>
</dbReference>
<accession>A0A656AR01</accession>
<sequence length="46" mass="5208">MVSRLTGVFITLHQFKVIVLLHLALLLVQVGQGVVKTKTESQQYRD</sequence>
<organism evidence="1 2">
    <name type="scientific">Vibrio cholerae</name>
    <dbReference type="NCBI Taxonomy" id="666"/>
    <lineage>
        <taxon>Bacteria</taxon>
        <taxon>Pseudomonadati</taxon>
        <taxon>Pseudomonadota</taxon>
        <taxon>Gammaproteobacteria</taxon>
        <taxon>Vibrionales</taxon>
        <taxon>Vibrionaceae</taxon>
        <taxon>Vibrio</taxon>
    </lineage>
</organism>